<name>A0A2G5CGD4_AQUCA</name>
<dbReference type="Proteomes" id="UP000230069">
    <property type="component" value="Unassembled WGS sequence"/>
</dbReference>
<accession>A0A2G5CGD4</accession>
<sequence length="364" mass="41116">MCSKPTRSSLRLRSKRKNANSNTKSTISSTTTTSTKRPSRRKTRTKTRKHKYISLQRDLSSNDSSTINSPESAESTHQQLLNFFKEEEKEEENNNVVAYNFFDCTQETTSLNGLIGCTTAAVVLSSEEGGDSRVCPSLTYGYSDGGGTSLRTTTSSLELERSALRGGGGGGEREVREEKWVCYEEVTSCTVPSSDEYGIKKVIKKESGEENGSGRRRLLLSLKLDYDEIMNAWSDKGPFYINHQHHHGVGDESQIVPDLLDDILGWRDSGTTNNVFLDVGNVPLLRVPEDGDSVMDGADGEVWKLAHREARVLRYKEKRQNRLFSKRIRYEVRKLNAEKRPRIKVCANWSICEEKLRRPNCIFL</sequence>
<evidence type="ECO:0000256" key="1">
    <source>
        <dbReference type="ARBA" id="ARBA00004123"/>
    </source>
</evidence>
<proteinExistence type="predicted"/>
<evidence type="ECO:0000256" key="4">
    <source>
        <dbReference type="SAM" id="MobiDB-lite"/>
    </source>
</evidence>
<evidence type="ECO:0000313" key="7">
    <source>
        <dbReference type="Proteomes" id="UP000230069"/>
    </source>
</evidence>
<evidence type="ECO:0000313" key="6">
    <source>
        <dbReference type="EMBL" id="PIA30381.1"/>
    </source>
</evidence>
<keyword evidence="7" id="KW-1185">Reference proteome</keyword>
<feature type="compositionally biased region" description="Low complexity" evidence="4">
    <location>
        <begin position="23"/>
        <end position="36"/>
    </location>
</feature>
<dbReference type="InterPro" id="IPR010402">
    <property type="entry name" value="CCT_domain"/>
</dbReference>
<dbReference type="InParanoid" id="A0A2G5CGD4"/>
<dbReference type="PANTHER" id="PTHR31874:SF25">
    <property type="entry name" value="CCT MOTIF FAMILY PROTEIN"/>
    <property type="match status" value="1"/>
</dbReference>
<dbReference type="GO" id="GO:0006355">
    <property type="term" value="P:regulation of DNA-templated transcription"/>
    <property type="evidence" value="ECO:0007669"/>
    <property type="project" value="TreeGrafter"/>
</dbReference>
<evidence type="ECO:0000259" key="5">
    <source>
        <dbReference type="PROSITE" id="PS51017"/>
    </source>
</evidence>
<dbReference type="PROSITE" id="PS51017">
    <property type="entry name" value="CCT"/>
    <property type="match status" value="1"/>
</dbReference>
<comment type="subcellular location">
    <subcellularLocation>
        <location evidence="1 3">Nucleus</location>
    </subcellularLocation>
</comment>
<dbReference type="GO" id="GO:0005634">
    <property type="term" value="C:nucleus"/>
    <property type="evidence" value="ECO:0007669"/>
    <property type="project" value="UniProtKB-SubCell"/>
</dbReference>
<dbReference type="OrthoDB" id="153872at2759"/>
<protein>
    <recommendedName>
        <fullName evidence="5">CCT domain-containing protein</fullName>
    </recommendedName>
</protein>
<dbReference type="AlphaFoldDB" id="A0A2G5CGD4"/>
<dbReference type="InterPro" id="IPR052453">
    <property type="entry name" value="CONSTANS-like_ZF"/>
</dbReference>
<keyword evidence="2 3" id="KW-0539">Nucleus</keyword>
<feature type="compositionally biased region" description="Polar residues" evidence="4">
    <location>
        <begin position="57"/>
        <end position="77"/>
    </location>
</feature>
<dbReference type="Pfam" id="PF06203">
    <property type="entry name" value="CCT"/>
    <property type="match status" value="1"/>
</dbReference>
<evidence type="ECO:0000256" key="3">
    <source>
        <dbReference type="PROSITE-ProRule" id="PRU00357"/>
    </source>
</evidence>
<gene>
    <name evidence="6" type="ORF">AQUCO_05600072v1</name>
</gene>
<feature type="domain" description="CCT" evidence="5">
    <location>
        <begin position="308"/>
        <end position="350"/>
    </location>
</feature>
<organism evidence="6 7">
    <name type="scientific">Aquilegia coerulea</name>
    <name type="common">Rocky mountain columbine</name>
    <dbReference type="NCBI Taxonomy" id="218851"/>
    <lineage>
        <taxon>Eukaryota</taxon>
        <taxon>Viridiplantae</taxon>
        <taxon>Streptophyta</taxon>
        <taxon>Embryophyta</taxon>
        <taxon>Tracheophyta</taxon>
        <taxon>Spermatophyta</taxon>
        <taxon>Magnoliopsida</taxon>
        <taxon>Ranunculales</taxon>
        <taxon>Ranunculaceae</taxon>
        <taxon>Thalictroideae</taxon>
        <taxon>Aquilegia</taxon>
    </lineage>
</organism>
<dbReference type="STRING" id="218851.A0A2G5CGD4"/>
<feature type="compositionally biased region" description="Basic residues" evidence="4">
    <location>
        <begin position="37"/>
        <end position="52"/>
    </location>
</feature>
<dbReference type="EMBL" id="KZ305073">
    <property type="protein sequence ID" value="PIA30381.1"/>
    <property type="molecule type" value="Genomic_DNA"/>
</dbReference>
<evidence type="ECO:0000256" key="2">
    <source>
        <dbReference type="ARBA" id="ARBA00023242"/>
    </source>
</evidence>
<dbReference type="PANTHER" id="PTHR31874">
    <property type="entry name" value="CCT MOTIF FAMILY PROTEIN, EXPRESSED"/>
    <property type="match status" value="1"/>
</dbReference>
<feature type="region of interest" description="Disordered" evidence="4">
    <location>
        <begin position="1"/>
        <end position="77"/>
    </location>
</feature>
<reference evidence="6 7" key="1">
    <citation type="submission" date="2017-09" db="EMBL/GenBank/DDBJ databases">
        <title>WGS assembly of Aquilegia coerulea Goldsmith.</title>
        <authorList>
            <person name="Hodges S."/>
            <person name="Kramer E."/>
            <person name="Nordborg M."/>
            <person name="Tomkins J."/>
            <person name="Borevitz J."/>
            <person name="Derieg N."/>
            <person name="Yan J."/>
            <person name="Mihaltcheva S."/>
            <person name="Hayes R.D."/>
            <person name="Rokhsar D."/>
        </authorList>
    </citation>
    <scope>NUCLEOTIDE SEQUENCE [LARGE SCALE GENOMIC DNA]</scope>
    <source>
        <strain evidence="7">cv. Goldsmith</strain>
    </source>
</reference>